<sequence length="280" mass="31793">MARPSRNFTEPLLKLRSLLFRRFESRPFQFSIVLWRRFPPRCNLPAMELTAVTYNTYRERAGRDPLLKCLMREPEALLCLQEVSPARALGMCSSLGRRVFLTPVKHGVQFLVLVIPEGARFLERRVVHLNSRGGLLPEPWCLRRGMNLRRAGTRGWTDALEPRAVQVACVAWRGRAMQVANTHLPYEPGLRRRCYTPLEGALDLEDAILAGDFNAVPEDLFFSDFLRATGLVSAGDPGPTHGGRRIDHILFRGRFRALGCGVERGRSDHLLVRSRLEVLP</sequence>
<evidence type="ECO:0000259" key="1">
    <source>
        <dbReference type="Pfam" id="PF03372"/>
    </source>
</evidence>
<proteinExistence type="predicted"/>
<evidence type="ECO:0000313" key="2">
    <source>
        <dbReference type="EMBL" id="TCJ20615.1"/>
    </source>
</evidence>
<dbReference type="GO" id="GO:0003824">
    <property type="term" value="F:catalytic activity"/>
    <property type="evidence" value="ECO:0007669"/>
    <property type="project" value="InterPro"/>
</dbReference>
<dbReference type="OrthoDB" id="155529at2"/>
<evidence type="ECO:0000313" key="3">
    <source>
        <dbReference type="Proteomes" id="UP000295244"/>
    </source>
</evidence>
<protein>
    <recommendedName>
        <fullName evidence="1">Endonuclease/exonuclease/phosphatase domain-containing protein</fullName>
    </recommendedName>
</protein>
<gene>
    <name evidence="2" type="ORF">E0L93_00970</name>
</gene>
<dbReference type="InterPro" id="IPR036691">
    <property type="entry name" value="Endo/exonu/phosph_ase_sf"/>
</dbReference>
<comment type="caution">
    <text evidence="2">The sequence shown here is derived from an EMBL/GenBank/DDBJ whole genome shotgun (WGS) entry which is preliminary data.</text>
</comment>
<accession>A0A4R1BTK8</accession>
<keyword evidence="3" id="KW-1185">Reference proteome</keyword>
<dbReference type="InterPro" id="IPR005135">
    <property type="entry name" value="Endo/exonuclease/phosphatase"/>
</dbReference>
<dbReference type="Proteomes" id="UP000295244">
    <property type="component" value="Unassembled WGS sequence"/>
</dbReference>
<dbReference type="Gene3D" id="3.60.10.10">
    <property type="entry name" value="Endonuclease/exonuclease/phosphatase"/>
    <property type="match status" value="1"/>
</dbReference>
<dbReference type="EMBL" id="SKBU01000002">
    <property type="protein sequence ID" value="TCJ20615.1"/>
    <property type="molecule type" value="Genomic_DNA"/>
</dbReference>
<dbReference type="SUPFAM" id="SSF56219">
    <property type="entry name" value="DNase I-like"/>
    <property type="match status" value="1"/>
</dbReference>
<dbReference type="Pfam" id="PF03372">
    <property type="entry name" value="Exo_endo_phos"/>
    <property type="match status" value="1"/>
</dbReference>
<name>A0A4R1BTK8_9ACTN</name>
<reference evidence="2 3" key="1">
    <citation type="submission" date="2019-03" db="EMBL/GenBank/DDBJ databases">
        <title>Whole genome sequence of a novel Rubrobacter taiwanensis strain, isolated from Yellowstone National Park.</title>
        <authorList>
            <person name="Freed S."/>
            <person name="Ramaley R.F."/>
            <person name="Kyndt J.A."/>
        </authorList>
    </citation>
    <scope>NUCLEOTIDE SEQUENCE [LARGE SCALE GENOMIC DNA]</scope>
    <source>
        <strain evidence="2 3">Yellowstone</strain>
    </source>
</reference>
<organism evidence="2 3">
    <name type="scientific">Rubrobacter taiwanensis</name>
    <dbReference type="NCBI Taxonomy" id="185139"/>
    <lineage>
        <taxon>Bacteria</taxon>
        <taxon>Bacillati</taxon>
        <taxon>Actinomycetota</taxon>
        <taxon>Rubrobacteria</taxon>
        <taxon>Rubrobacterales</taxon>
        <taxon>Rubrobacteraceae</taxon>
        <taxon>Rubrobacter</taxon>
    </lineage>
</organism>
<dbReference type="AlphaFoldDB" id="A0A4R1BTK8"/>
<feature type="domain" description="Endonuclease/exonuclease/phosphatase" evidence="1">
    <location>
        <begin position="195"/>
        <end position="269"/>
    </location>
</feature>